<evidence type="ECO:0000313" key="1">
    <source>
        <dbReference type="EMBL" id="MBB6172322.1"/>
    </source>
</evidence>
<evidence type="ECO:0000313" key="3">
    <source>
        <dbReference type="Proteomes" id="UP000546642"/>
    </source>
</evidence>
<keyword evidence="3" id="KW-1185">Reference proteome</keyword>
<dbReference type="RefSeq" id="WP_184075634.1">
    <property type="nucleotide sequence ID" value="NZ_JACHDS010000001.1"/>
</dbReference>
<dbReference type="Pfam" id="PF20199">
    <property type="entry name" value="RepSA"/>
    <property type="match status" value="1"/>
</dbReference>
<organism evidence="1 3">
    <name type="scientific">Nocardiopsis mwathae</name>
    <dbReference type="NCBI Taxonomy" id="1472723"/>
    <lineage>
        <taxon>Bacteria</taxon>
        <taxon>Bacillati</taxon>
        <taxon>Actinomycetota</taxon>
        <taxon>Actinomycetes</taxon>
        <taxon>Streptosporangiales</taxon>
        <taxon>Nocardiopsidaceae</taxon>
        <taxon>Nocardiopsis</taxon>
    </lineage>
</organism>
<evidence type="ECO:0008006" key="4">
    <source>
        <dbReference type="Google" id="ProtNLM"/>
    </source>
</evidence>
<sequence>MGVSPVERALMDRLTGEDFPAWRQQAERARFCSNPVRVAGGAVSADADTGEVRAEVDTASHPDGVLLVACGDRRASVCGSCAEVYRRDMWHLVASGISGRMSATSSGGAGARQDTVGSVVPDTVQGHPRLFVTLTAPSFGPVHSARGGGVCRPRRDTRRTCAHGRLLGCALTHDSDHPIVGTPICPECYDYTGAVLWNAYAGELWRRTRVAIDRALAPLVSEVLGTRVSATGLRDLVRTSYVKVAEFQRRGLVHLHAVIRLDGIDPDDRGRIVEPPVWASAGLLASAVRRAVDQAAVALPSTDGRLRVASWGAQRDVTDVSEGGPVTNTRRLGAYLAKYATKTASDAVSASGALARRFHRLHRGWLRRAVGAHLARMVETAWDLGARRDLEHLRLRKWAHCLGFRGHFATKSRVYSVTLGALRAARRAWRANQREASGERDVWATGGDGSTLVIGHWAYAGRGWVKAGDSMLVEQMAREYAIAREEYRRVLCDEKLRRAEHFSLTWAPVRQRREEMSREARP</sequence>
<comment type="caution">
    <text evidence="1">The sequence shown here is derived from an EMBL/GenBank/DDBJ whole genome shotgun (WGS) entry which is preliminary data.</text>
</comment>
<gene>
    <name evidence="1" type="ORF">HNR23_002382</name>
    <name evidence="2" type="ORF">HNR23_003398</name>
</gene>
<dbReference type="InterPro" id="IPR046828">
    <property type="entry name" value="RepSA"/>
</dbReference>
<proteinExistence type="predicted"/>
<dbReference type="EMBL" id="JACHDS010000001">
    <property type="protein sequence ID" value="MBB6173338.1"/>
    <property type="molecule type" value="Genomic_DNA"/>
</dbReference>
<name>A0A7X0D5E8_9ACTN</name>
<evidence type="ECO:0000313" key="2">
    <source>
        <dbReference type="EMBL" id="MBB6173338.1"/>
    </source>
</evidence>
<accession>A0A7X0D5E8</accession>
<dbReference type="EMBL" id="JACHDS010000001">
    <property type="protein sequence ID" value="MBB6172322.1"/>
    <property type="molecule type" value="Genomic_DNA"/>
</dbReference>
<dbReference type="AlphaFoldDB" id="A0A7X0D5E8"/>
<dbReference type="Proteomes" id="UP000546642">
    <property type="component" value="Unassembled WGS sequence"/>
</dbReference>
<reference evidence="1 3" key="1">
    <citation type="submission" date="2020-08" db="EMBL/GenBank/DDBJ databases">
        <title>Sequencing the genomes of 1000 actinobacteria strains.</title>
        <authorList>
            <person name="Klenk H.-P."/>
        </authorList>
    </citation>
    <scope>NUCLEOTIDE SEQUENCE [LARGE SCALE GENOMIC DNA]</scope>
    <source>
        <strain evidence="1 3">DSM 46659</strain>
    </source>
</reference>
<protein>
    <recommendedName>
        <fullName evidence="4">Replication initiation protein</fullName>
    </recommendedName>
</protein>